<keyword evidence="3" id="KW-1185">Reference proteome</keyword>
<dbReference type="STRING" id="1936003.STSP2_01177"/>
<accession>A0A1U9NJB3</accession>
<sequence length="182" mass="20423">MRWSASRSDEYCSRDSTAEPCPCGAAKNCPVSDGSAGLPDTFSWSVSKLPRTPDAACVAEHIPRAFSDGHRKTPASAERRVFGYRSQAASWDGRYDSNFGPAEDEPPAVRTRRMIWSARLKRAGLRICESVFFRLEIGVVALFPCLCPPELDLLFMQDGPECFNADRRNDLFLDKIFTQFFQ</sequence>
<protein>
    <submittedName>
        <fullName evidence="2">Uncharacterized protein</fullName>
    </submittedName>
</protein>
<dbReference type="EMBL" id="CP019791">
    <property type="protein sequence ID" value="AQT68023.1"/>
    <property type="molecule type" value="Genomic_DNA"/>
</dbReference>
<evidence type="ECO:0000256" key="1">
    <source>
        <dbReference type="SAM" id="MobiDB-lite"/>
    </source>
</evidence>
<proteinExistence type="predicted"/>
<feature type="compositionally biased region" description="Basic and acidic residues" evidence="1">
    <location>
        <begin position="7"/>
        <end position="17"/>
    </location>
</feature>
<name>A0A1U9NJB3_9BACT</name>
<evidence type="ECO:0000313" key="3">
    <source>
        <dbReference type="Proteomes" id="UP000189674"/>
    </source>
</evidence>
<feature type="region of interest" description="Disordered" evidence="1">
    <location>
        <begin position="1"/>
        <end position="20"/>
    </location>
</feature>
<dbReference type="Proteomes" id="UP000189674">
    <property type="component" value="Chromosome"/>
</dbReference>
<dbReference type="KEGG" id="alus:STSP2_01177"/>
<gene>
    <name evidence="2" type="ORF">STSP2_01177</name>
</gene>
<evidence type="ECO:0000313" key="2">
    <source>
        <dbReference type="EMBL" id="AQT68023.1"/>
    </source>
</evidence>
<organism evidence="2 3">
    <name type="scientific">Anaerohalosphaera lusitana</name>
    <dbReference type="NCBI Taxonomy" id="1936003"/>
    <lineage>
        <taxon>Bacteria</taxon>
        <taxon>Pseudomonadati</taxon>
        <taxon>Planctomycetota</taxon>
        <taxon>Phycisphaerae</taxon>
        <taxon>Sedimentisphaerales</taxon>
        <taxon>Anaerohalosphaeraceae</taxon>
        <taxon>Anaerohalosphaera</taxon>
    </lineage>
</organism>
<reference evidence="3" key="1">
    <citation type="submission" date="2017-02" db="EMBL/GenBank/DDBJ databases">
        <title>Comparative genomics and description of representatives of a novel lineage of planctomycetes thriving in anoxic sediments.</title>
        <authorList>
            <person name="Spring S."/>
            <person name="Bunk B."/>
            <person name="Sproer C."/>
        </authorList>
    </citation>
    <scope>NUCLEOTIDE SEQUENCE [LARGE SCALE GENOMIC DNA]</scope>
    <source>
        <strain evidence="3">ST-NAGAB-D1</strain>
    </source>
</reference>
<dbReference type="AlphaFoldDB" id="A0A1U9NJB3"/>